<organism evidence="1 2">
    <name type="scientific">Pleurodeles waltl</name>
    <name type="common">Iberian ribbed newt</name>
    <dbReference type="NCBI Taxonomy" id="8319"/>
    <lineage>
        <taxon>Eukaryota</taxon>
        <taxon>Metazoa</taxon>
        <taxon>Chordata</taxon>
        <taxon>Craniata</taxon>
        <taxon>Vertebrata</taxon>
        <taxon>Euteleostomi</taxon>
        <taxon>Amphibia</taxon>
        <taxon>Batrachia</taxon>
        <taxon>Caudata</taxon>
        <taxon>Salamandroidea</taxon>
        <taxon>Salamandridae</taxon>
        <taxon>Pleurodelinae</taxon>
        <taxon>Pleurodeles</taxon>
    </lineage>
</organism>
<sequence>MFPVLGEGASVDGVVHFVPELGGDGCTGSNVYVVWAGIRGGSGVGAHDADCFLRGERGPAVDGQGGFWGVGSVTGSSARIFREEAVVDVLDLAVEKGGEFVTEVL</sequence>
<proteinExistence type="predicted"/>
<protein>
    <submittedName>
        <fullName evidence="1">Uncharacterized protein</fullName>
    </submittedName>
</protein>
<gene>
    <name evidence="1" type="ORF">NDU88_002379</name>
</gene>
<dbReference type="AlphaFoldDB" id="A0AAV7M2A0"/>
<dbReference type="EMBL" id="JANPWB010000014">
    <property type="protein sequence ID" value="KAJ1097254.1"/>
    <property type="molecule type" value="Genomic_DNA"/>
</dbReference>
<keyword evidence="2" id="KW-1185">Reference proteome</keyword>
<accession>A0AAV7M2A0</accession>
<evidence type="ECO:0000313" key="2">
    <source>
        <dbReference type="Proteomes" id="UP001066276"/>
    </source>
</evidence>
<evidence type="ECO:0000313" key="1">
    <source>
        <dbReference type="EMBL" id="KAJ1097254.1"/>
    </source>
</evidence>
<comment type="caution">
    <text evidence="1">The sequence shown here is derived from an EMBL/GenBank/DDBJ whole genome shotgun (WGS) entry which is preliminary data.</text>
</comment>
<reference evidence="1" key="1">
    <citation type="journal article" date="2022" name="bioRxiv">
        <title>Sequencing and chromosome-scale assembly of the giantPleurodeles waltlgenome.</title>
        <authorList>
            <person name="Brown T."/>
            <person name="Elewa A."/>
            <person name="Iarovenko S."/>
            <person name="Subramanian E."/>
            <person name="Araus A.J."/>
            <person name="Petzold A."/>
            <person name="Susuki M."/>
            <person name="Suzuki K.-i.T."/>
            <person name="Hayashi T."/>
            <person name="Toyoda A."/>
            <person name="Oliveira C."/>
            <person name="Osipova E."/>
            <person name="Leigh N.D."/>
            <person name="Simon A."/>
            <person name="Yun M.H."/>
        </authorList>
    </citation>
    <scope>NUCLEOTIDE SEQUENCE</scope>
    <source>
        <strain evidence="1">20211129_DDA</strain>
        <tissue evidence="1">Liver</tissue>
    </source>
</reference>
<name>A0AAV7M2A0_PLEWA</name>
<dbReference type="Proteomes" id="UP001066276">
    <property type="component" value="Chromosome 10"/>
</dbReference>